<evidence type="ECO:0000256" key="2">
    <source>
        <dbReference type="SAM" id="MobiDB-lite"/>
    </source>
</evidence>
<comment type="caution">
    <text evidence="5">The sequence shown here is derived from an EMBL/GenBank/DDBJ whole genome shotgun (WGS) entry which is preliminary data.</text>
</comment>
<dbReference type="InterPro" id="IPR003790">
    <property type="entry name" value="GHL10"/>
</dbReference>
<keyword evidence="1 3" id="KW-0732">Signal</keyword>
<dbReference type="Pfam" id="PF00041">
    <property type="entry name" value="fn3"/>
    <property type="match status" value="1"/>
</dbReference>
<dbReference type="SUPFAM" id="SSF49265">
    <property type="entry name" value="Fibronectin type III"/>
    <property type="match status" value="1"/>
</dbReference>
<sequence>MSFLKYTLLLLLISCSLFAQPKREFRGVWIANVGNVDWPSQKGLSAQQQQQELRDLLDLIQLRGLNAVFFQIRNACDAVYESKLEPWSEWLTGQQGQSPGYDPLAFAIQECRKRNLEIHAWINPYRAVTDIRRASLAPNHIAKTHPDVLLSYGTLRILDPGRPEVRTFVTRVVMDVVRRYDLDGIHFDDYFYPYPVPKVSLNDEATFQNYSRGFTNKADWRRDNVNLLVKTVSDSIRRVKPWIKFGVSPFGIWRNRSSSPEGSNSRGFEAFSGNFSDSRKWVQEGWVDYIAPQVYWSMGSTTANYAQLVSWWSDNVSEPHLYIGHGVYKVNSDSHWKRPLEVPNQVRYNRSFENVHGSILFSAKTLRNNPNRFCDALCQEVYQSPALVPAMPWKTQAAPPSPKELTAKLNDNNTVTVSWSFPYQLTSERDKARYFVVYRSSQQSSIDLRSAQAIRSIVVKTEGASTFSFTDTQVKPNTKYNYTVSAFNRLHNESQPTEASSLTTNSKPIEAAPEPEKIILPLATQLKNAPIVANSEEPMEAVAAANEEEEDDEEEVEEQKTPAKPQSTSIASTESDEFLQIFPNPFNQQINIRYRLPEAAEVSLYVYDSRGTRVGALVVNKQQEAGNYTVHFNVQFMSEGTYYARLMAGEVQKTAKITLKR</sequence>
<feature type="domain" description="Fibronectin type-III" evidence="4">
    <location>
        <begin position="401"/>
        <end position="507"/>
    </location>
</feature>
<dbReference type="SMART" id="SM00060">
    <property type="entry name" value="FN3"/>
    <property type="match status" value="1"/>
</dbReference>
<name>A0A7W5ZNW8_9BACT</name>
<dbReference type="PROSITE" id="PS50853">
    <property type="entry name" value="FN3"/>
    <property type="match status" value="1"/>
</dbReference>
<reference evidence="5 6" key="1">
    <citation type="submission" date="2020-08" db="EMBL/GenBank/DDBJ databases">
        <title>Genomic Encyclopedia of Type Strains, Phase IV (KMG-IV): sequencing the most valuable type-strain genomes for metagenomic binning, comparative biology and taxonomic classification.</title>
        <authorList>
            <person name="Goeker M."/>
        </authorList>
    </citation>
    <scope>NUCLEOTIDE SEQUENCE [LARGE SCALE GENOMIC DNA]</scope>
    <source>
        <strain evidence="5 6">DSM 17976</strain>
    </source>
</reference>
<dbReference type="Gene3D" id="2.60.40.4070">
    <property type="match status" value="1"/>
</dbReference>
<dbReference type="Proteomes" id="UP000541352">
    <property type="component" value="Unassembled WGS sequence"/>
</dbReference>
<dbReference type="AlphaFoldDB" id="A0A7W5ZNW8"/>
<gene>
    <name evidence="5" type="ORF">FHS57_004373</name>
</gene>
<dbReference type="SUPFAM" id="SSF51445">
    <property type="entry name" value="(Trans)glycosidases"/>
    <property type="match status" value="1"/>
</dbReference>
<dbReference type="InterPro" id="IPR036116">
    <property type="entry name" value="FN3_sf"/>
</dbReference>
<evidence type="ECO:0000313" key="6">
    <source>
        <dbReference type="Proteomes" id="UP000541352"/>
    </source>
</evidence>
<protein>
    <submittedName>
        <fullName evidence="5">Uncharacterized lipoprotein YddW (UPF0748 family)</fullName>
    </submittedName>
</protein>
<evidence type="ECO:0000256" key="1">
    <source>
        <dbReference type="ARBA" id="ARBA00022729"/>
    </source>
</evidence>
<dbReference type="InterPro" id="IPR052177">
    <property type="entry name" value="Divisome_Glycosyl_Hydrolase"/>
</dbReference>
<feature type="region of interest" description="Disordered" evidence="2">
    <location>
        <begin position="539"/>
        <end position="572"/>
    </location>
</feature>
<dbReference type="Gene3D" id="2.60.40.10">
    <property type="entry name" value="Immunoglobulins"/>
    <property type="match status" value="1"/>
</dbReference>
<evidence type="ECO:0000256" key="3">
    <source>
        <dbReference type="SAM" id="SignalP"/>
    </source>
</evidence>
<dbReference type="PANTHER" id="PTHR43405:SF1">
    <property type="entry name" value="GLYCOSYL HYDROLASE DIGH"/>
    <property type="match status" value="1"/>
</dbReference>
<dbReference type="Pfam" id="PF18962">
    <property type="entry name" value="Por_Secre_tail"/>
    <property type="match status" value="1"/>
</dbReference>
<dbReference type="RefSeq" id="WP_183977292.1">
    <property type="nucleotide sequence ID" value="NZ_JACIBY010000010.1"/>
</dbReference>
<feature type="compositionally biased region" description="Acidic residues" evidence="2">
    <location>
        <begin position="546"/>
        <end position="557"/>
    </location>
</feature>
<evidence type="ECO:0000259" key="4">
    <source>
        <dbReference type="PROSITE" id="PS50853"/>
    </source>
</evidence>
<dbReference type="CDD" id="cd00063">
    <property type="entry name" value="FN3"/>
    <property type="match status" value="1"/>
</dbReference>
<dbReference type="InterPro" id="IPR026444">
    <property type="entry name" value="Secre_tail"/>
</dbReference>
<proteinExistence type="predicted"/>
<dbReference type="EMBL" id="JACIBY010000010">
    <property type="protein sequence ID" value="MBB3840353.1"/>
    <property type="molecule type" value="Genomic_DNA"/>
</dbReference>
<dbReference type="InterPro" id="IPR017853">
    <property type="entry name" value="GH"/>
</dbReference>
<dbReference type="InterPro" id="IPR013783">
    <property type="entry name" value="Ig-like_fold"/>
</dbReference>
<accession>A0A7W5ZNW8</accession>
<dbReference type="Pfam" id="PF02638">
    <property type="entry name" value="GHL10"/>
    <property type="match status" value="1"/>
</dbReference>
<dbReference type="NCBIfam" id="TIGR04183">
    <property type="entry name" value="Por_Secre_tail"/>
    <property type="match status" value="1"/>
</dbReference>
<feature type="chain" id="PRO_5031400362" evidence="3">
    <location>
        <begin position="20"/>
        <end position="661"/>
    </location>
</feature>
<dbReference type="InterPro" id="IPR003961">
    <property type="entry name" value="FN3_dom"/>
</dbReference>
<dbReference type="Gene3D" id="3.20.20.80">
    <property type="entry name" value="Glycosidases"/>
    <property type="match status" value="1"/>
</dbReference>
<evidence type="ECO:0000313" key="5">
    <source>
        <dbReference type="EMBL" id="MBB3840353.1"/>
    </source>
</evidence>
<dbReference type="PANTHER" id="PTHR43405">
    <property type="entry name" value="GLYCOSYL HYDROLASE DIGH"/>
    <property type="match status" value="1"/>
</dbReference>
<keyword evidence="6" id="KW-1185">Reference proteome</keyword>
<keyword evidence="5" id="KW-0449">Lipoprotein</keyword>
<feature type="signal peptide" evidence="3">
    <location>
        <begin position="1"/>
        <end position="19"/>
    </location>
</feature>
<organism evidence="5 6">
    <name type="scientific">Runella defluvii</name>
    <dbReference type="NCBI Taxonomy" id="370973"/>
    <lineage>
        <taxon>Bacteria</taxon>
        <taxon>Pseudomonadati</taxon>
        <taxon>Bacteroidota</taxon>
        <taxon>Cytophagia</taxon>
        <taxon>Cytophagales</taxon>
        <taxon>Spirosomataceae</taxon>
        <taxon>Runella</taxon>
    </lineage>
</organism>